<dbReference type="InterPro" id="IPR000719">
    <property type="entry name" value="Prot_kinase_dom"/>
</dbReference>
<dbReference type="Gene3D" id="1.10.510.10">
    <property type="entry name" value="Transferase(Phosphotransferase) domain 1"/>
    <property type="match status" value="2"/>
</dbReference>
<dbReference type="SUPFAM" id="SSF56112">
    <property type="entry name" value="Protein kinase-like (PK-like)"/>
    <property type="match status" value="2"/>
</dbReference>
<dbReference type="InterPro" id="IPR011528">
    <property type="entry name" value="NERD"/>
</dbReference>
<protein>
    <submittedName>
        <fullName evidence="3">BREX system serine/threonine kinase PglW</fullName>
    </submittedName>
</protein>
<feature type="domain" description="Protein kinase" evidence="1">
    <location>
        <begin position="214"/>
        <end position="506"/>
    </location>
</feature>
<dbReference type="InterPro" id="IPR011260">
    <property type="entry name" value="RNAP_asu_C"/>
</dbReference>
<sequence length="1407" mass="157957">MNTLKNWITIAESNFAHEREALDFIRQQFPNSDRYRAWSNFEFIAPDGSINEVDLLVFTPQGLFLIEIKSRPGVLSGDAGTWIWENNGKIFTRDNPIKLTNLKAKRLRSLLASQRAYKGGKSVPYIDALVFLSAEKLQLQLSAESRYRLCLRDRPPSEDQSERSGIMAAILSRDCLGLRASNFVYGRPHLKLVSQAMEQAGIRPSQKSRRVSDYILGDVIAEGLRYQDWSAKHAQVENNTRRIRFYLVRKEASKEDREIIERAAKREFQLLESLQHPGIIRAYGLSEHELGPALTLEHHAGEIRLDHYLAQRSQPLEIDASLDLIRQIAEAIRFAHGQRVIHRGLTPKSILLIESKNGSLKIKISNWQLGYRAGSSLAGANHEVTATSHIDRLVEDADTAFLPPEALNDSDFIGEHLDIFSLGAIAFFLFTGQPPAANGFELTQKLRETNGLQISSVLNGTPESLQDLILESTRPNVDDRIETVADFLALLDEVEQALTEPEHVLVDNPNEAQQGDILEGNFEILKRLGQGACSIVFLVSQGEHEYVLKVANDPEHNERLQKEGEVLSSLRHSHIVDFQGVVQVGNRYGLLLQPVLVDREKRRIETLGQRLRKEGPLRIDMLQRFGEDLLGVVNFLDEQGEKHRDIKPDNIVIGQVGRGDKLHLVLFDFSLSGTPLDNIKAGTTGYLDPLLGLRQPPQWDLYAERYAAAATLYEMATGTLPIWGDGVSDPSFLDCEITLEPERFDVALRESLTSFFETAFRRQIEARFDNSEEMLWAWRQCFEGIEEPGAFLETEDEADLESRLAEVTFETTILELGLGSRALNALDLINVLSVKNLLKMPPRKLQRLRGVGNKTRREILAVTKVLRKRLGTPTLSDFGGETSESDLGLLEATGRWSVDRLLQKVTKPTSDNSEVAAQVLEIMLGLKVEWVDVWPNPTTVALRLKQRQKQIESLWTKFQRRWAKTPAITNLREDVLKIVQQSSGVMELEELALALLIDRGALTADPQLRIQQAKALVRIAVEVEGTLVNPKFVARRVAARVLIGLDKDWIAYGCRLAEQADQLAQADPLVSPERAIEMLQEIEVPGEGGPLPERRLLQAAAAVAQNAALSSRQELYPRGMEAERALRLSQGALYGVQSLTVQQVKDRISGRYPEAEDLPARPALDGLLQQFIPALVWDAARGVYMNQVQDFSSLSSSTSFARVQTGAFSNTGQEMTVEEADARVLEERLQRGIQDGSFLALLVNPKRYQRAKEEICSRFPVQVVDFEAMLLNALRQVADQARVNWELVVQTDAKPHQGDWDKLMLLVGRAMPLVEAELLKAKQTILMIYPGLLARYDQITMLERLREKVGRDDGIPGLWLLLPNEQQATIDGQAVPLLSPGQRAKITEAWLANRHRAELSSQVDFQS</sequence>
<dbReference type="SMART" id="SM00220">
    <property type="entry name" value="S_TKc"/>
    <property type="match status" value="1"/>
</dbReference>
<dbReference type="Pfam" id="PF03118">
    <property type="entry name" value="RNA_pol_A_CTD"/>
    <property type="match status" value="1"/>
</dbReference>
<dbReference type="Pfam" id="PF08378">
    <property type="entry name" value="NERD"/>
    <property type="match status" value="1"/>
</dbReference>
<dbReference type="InterPro" id="IPR049832">
    <property type="entry name" value="BREX_PglW"/>
</dbReference>
<proteinExistence type="predicted"/>
<dbReference type="PANTHER" id="PTHR44167:SF30">
    <property type="entry name" value="PHOSPHORYLASE KINASE"/>
    <property type="match status" value="1"/>
</dbReference>
<dbReference type="PROSITE" id="PS50011">
    <property type="entry name" value="PROTEIN_KINASE_DOM"/>
    <property type="match status" value="2"/>
</dbReference>
<feature type="domain" description="NERD" evidence="2">
    <location>
        <begin position="13"/>
        <end position="130"/>
    </location>
</feature>
<dbReference type="SUPFAM" id="SSF47789">
    <property type="entry name" value="C-terminal domain of RNA polymerase alpha subunit"/>
    <property type="match status" value="1"/>
</dbReference>
<dbReference type="PANTHER" id="PTHR44167">
    <property type="entry name" value="OVARIAN-SPECIFIC SERINE/THREONINE-PROTEIN KINASE LOK-RELATED"/>
    <property type="match status" value="1"/>
</dbReference>
<dbReference type="GO" id="GO:0016301">
    <property type="term" value="F:kinase activity"/>
    <property type="evidence" value="ECO:0007669"/>
    <property type="project" value="UniProtKB-KW"/>
</dbReference>
<evidence type="ECO:0000259" key="2">
    <source>
        <dbReference type="PROSITE" id="PS50965"/>
    </source>
</evidence>
<dbReference type="RefSeq" id="WP_166276669.1">
    <property type="nucleotide sequence ID" value="NZ_JTHE03000103.1"/>
</dbReference>
<keyword evidence="3" id="KW-0418">Kinase</keyword>
<name>A0ABD4T807_9CYAN</name>
<keyword evidence="3" id="KW-0808">Transferase</keyword>
<evidence type="ECO:0000259" key="1">
    <source>
        <dbReference type="PROSITE" id="PS50011"/>
    </source>
</evidence>
<dbReference type="Proteomes" id="UP000031561">
    <property type="component" value="Unassembled WGS sequence"/>
</dbReference>
<dbReference type="PROSITE" id="PS50965">
    <property type="entry name" value="NERD"/>
    <property type="match status" value="1"/>
</dbReference>
<evidence type="ECO:0000313" key="4">
    <source>
        <dbReference type="Proteomes" id="UP000031561"/>
    </source>
</evidence>
<dbReference type="InterPro" id="IPR011009">
    <property type="entry name" value="Kinase-like_dom_sf"/>
</dbReference>
<dbReference type="Pfam" id="PF00069">
    <property type="entry name" value="Pkinase"/>
    <property type="match status" value="2"/>
</dbReference>
<dbReference type="Gene3D" id="1.10.150.20">
    <property type="entry name" value="5' to 3' exonuclease, C-terminal subdomain"/>
    <property type="match status" value="1"/>
</dbReference>
<evidence type="ECO:0000313" key="3">
    <source>
        <dbReference type="EMBL" id="MCM1984645.1"/>
    </source>
</evidence>
<dbReference type="NCBIfam" id="NF033442">
    <property type="entry name" value="BREX_PglW"/>
    <property type="match status" value="1"/>
</dbReference>
<accession>A0ABD4T807</accession>
<reference evidence="3 4" key="1">
    <citation type="journal article" date="2015" name="Genome Announc.">
        <title>Draft Genome Sequence of Filamentous Marine Cyanobacterium Lyngbya confervoides Strain BDU141951.</title>
        <authorList>
            <person name="Chandrababunaidu M.M."/>
            <person name="Sen D."/>
            <person name="Tripathy S."/>
        </authorList>
    </citation>
    <scope>NUCLEOTIDE SEQUENCE [LARGE SCALE GENOMIC DNA]</scope>
    <source>
        <strain evidence="3 4">BDU141951</strain>
    </source>
</reference>
<organism evidence="3 4">
    <name type="scientific">Lyngbya confervoides BDU141951</name>
    <dbReference type="NCBI Taxonomy" id="1574623"/>
    <lineage>
        <taxon>Bacteria</taxon>
        <taxon>Bacillati</taxon>
        <taxon>Cyanobacteriota</taxon>
        <taxon>Cyanophyceae</taxon>
        <taxon>Oscillatoriophycideae</taxon>
        <taxon>Oscillatoriales</taxon>
        <taxon>Microcoleaceae</taxon>
        <taxon>Lyngbya</taxon>
    </lineage>
</organism>
<comment type="caution">
    <text evidence="3">The sequence shown here is derived from an EMBL/GenBank/DDBJ whole genome shotgun (WGS) entry which is preliminary data.</text>
</comment>
<dbReference type="EMBL" id="JTHE03000103">
    <property type="protein sequence ID" value="MCM1984645.1"/>
    <property type="molecule type" value="Genomic_DNA"/>
</dbReference>
<gene>
    <name evidence="3" type="primary">pglW</name>
    <name evidence="3" type="ORF">QQ91_0017620</name>
</gene>
<keyword evidence="4" id="KW-1185">Reference proteome</keyword>
<feature type="domain" description="Protein kinase" evidence="1">
    <location>
        <begin position="522"/>
        <end position="782"/>
    </location>
</feature>